<dbReference type="PANTHER" id="PTHR38543:SF1">
    <property type="entry name" value="OS04G0465800 PROTEIN"/>
    <property type="match status" value="1"/>
</dbReference>
<name>A0A1Y1HUC7_KLENI</name>
<protein>
    <submittedName>
        <fullName evidence="2">Uncharacterized protein</fullName>
    </submittedName>
</protein>
<evidence type="ECO:0000256" key="1">
    <source>
        <dbReference type="SAM" id="Phobius"/>
    </source>
</evidence>
<keyword evidence="3" id="KW-1185">Reference proteome</keyword>
<organism evidence="2 3">
    <name type="scientific">Klebsormidium nitens</name>
    <name type="common">Green alga</name>
    <name type="synonym">Ulothrix nitens</name>
    <dbReference type="NCBI Taxonomy" id="105231"/>
    <lineage>
        <taxon>Eukaryota</taxon>
        <taxon>Viridiplantae</taxon>
        <taxon>Streptophyta</taxon>
        <taxon>Klebsormidiophyceae</taxon>
        <taxon>Klebsormidiales</taxon>
        <taxon>Klebsormidiaceae</taxon>
        <taxon>Klebsormidium</taxon>
    </lineage>
</organism>
<reference evidence="2 3" key="1">
    <citation type="journal article" date="2014" name="Nat. Commun.">
        <title>Klebsormidium flaccidum genome reveals primary factors for plant terrestrial adaptation.</title>
        <authorList>
            <person name="Hori K."/>
            <person name="Maruyama F."/>
            <person name="Fujisawa T."/>
            <person name="Togashi T."/>
            <person name="Yamamoto N."/>
            <person name="Seo M."/>
            <person name="Sato S."/>
            <person name="Yamada T."/>
            <person name="Mori H."/>
            <person name="Tajima N."/>
            <person name="Moriyama T."/>
            <person name="Ikeuchi M."/>
            <person name="Watanabe M."/>
            <person name="Wada H."/>
            <person name="Kobayashi K."/>
            <person name="Saito M."/>
            <person name="Masuda T."/>
            <person name="Sasaki-Sekimoto Y."/>
            <person name="Mashiguchi K."/>
            <person name="Awai K."/>
            <person name="Shimojima M."/>
            <person name="Masuda S."/>
            <person name="Iwai M."/>
            <person name="Nobusawa T."/>
            <person name="Narise T."/>
            <person name="Kondo S."/>
            <person name="Saito H."/>
            <person name="Sato R."/>
            <person name="Murakawa M."/>
            <person name="Ihara Y."/>
            <person name="Oshima-Yamada Y."/>
            <person name="Ohtaka K."/>
            <person name="Satoh M."/>
            <person name="Sonobe K."/>
            <person name="Ishii M."/>
            <person name="Ohtani R."/>
            <person name="Kanamori-Sato M."/>
            <person name="Honoki R."/>
            <person name="Miyazaki D."/>
            <person name="Mochizuki H."/>
            <person name="Umetsu J."/>
            <person name="Higashi K."/>
            <person name="Shibata D."/>
            <person name="Kamiya Y."/>
            <person name="Sato N."/>
            <person name="Nakamura Y."/>
            <person name="Tabata S."/>
            <person name="Ida S."/>
            <person name="Kurokawa K."/>
            <person name="Ohta H."/>
        </authorList>
    </citation>
    <scope>NUCLEOTIDE SEQUENCE [LARGE SCALE GENOMIC DNA]</scope>
    <source>
        <strain evidence="2 3">NIES-2285</strain>
    </source>
</reference>
<proteinExistence type="predicted"/>
<evidence type="ECO:0000313" key="3">
    <source>
        <dbReference type="Proteomes" id="UP000054558"/>
    </source>
</evidence>
<gene>
    <name evidence="2" type="ORF">KFL_001040270</name>
</gene>
<keyword evidence="1" id="KW-0472">Membrane</keyword>
<dbReference type="OMA" id="CIMSMNP"/>
<feature type="transmembrane region" description="Helical" evidence="1">
    <location>
        <begin position="191"/>
        <end position="210"/>
    </location>
</feature>
<accession>A0A1Y1HUC7</accession>
<feature type="transmembrane region" description="Helical" evidence="1">
    <location>
        <begin position="73"/>
        <end position="92"/>
    </location>
</feature>
<evidence type="ECO:0000313" key="2">
    <source>
        <dbReference type="EMBL" id="GAQ82224.1"/>
    </source>
</evidence>
<dbReference type="Proteomes" id="UP000054558">
    <property type="component" value="Unassembled WGS sequence"/>
</dbReference>
<keyword evidence="1" id="KW-1133">Transmembrane helix</keyword>
<dbReference type="EMBL" id="DF237053">
    <property type="protein sequence ID" value="GAQ82224.1"/>
    <property type="molecule type" value="Genomic_DNA"/>
</dbReference>
<feature type="transmembrane region" description="Helical" evidence="1">
    <location>
        <begin position="149"/>
        <end position="170"/>
    </location>
</feature>
<dbReference type="STRING" id="105231.A0A1Y1HUC7"/>
<dbReference type="AlphaFoldDB" id="A0A1Y1HUC7"/>
<keyword evidence="1" id="KW-0812">Transmembrane</keyword>
<dbReference type="OrthoDB" id="2133268at2759"/>
<feature type="transmembrane region" description="Helical" evidence="1">
    <location>
        <begin position="230"/>
        <end position="250"/>
    </location>
</feature>
<sequence>MPGPGAHLGYCLGTSLGLMHLSDHRFSPAHALIYALNGFFGPDIGSFCEWLAMTSGAGEKAAAVVMRLVHDPLGYAILMGAPLGFAYSRVTWRLVREAPLNFRQCSLLVVAGGISHFFLDNLFEEEGRTPMMRWVISTGWWETDAPVDVAAVLVVGALSCALLGGFAWMYRSSFTGTLLPPHFNTNPTPPTRHAALFLLAVLSLYCLWCIQRTYWSVPRIPAVGEEADLGVLVFLGLFFFLPHSLCIAAMHPRTKPLPSGTVFPDDVL</sequence>
<dbReference type="PANTHER" id="PTHR38543">
    <property type="entry name" value="OS04G0465800 PROTEIN"/>
    <property type="match status" value="1"/>
</dbReference>